<feature type="transmembrane region" description="Helical" evidence="1">
    <location>
        <begin position="105"/>
        <end position="128"/>
    </location>
</feature>
<gene>
    <name evidence="2" type="ORF">GBZ86_03865</name>
</gene>
<keyword evidence="3" id="KW-1185">Reference proteome</keyword>
<organism evidence="2 3">
    <name type="scientific">Clostridium tarantellae</name>
    <dbReference type="NCBI Taxonomy" id="39493"/>
    <lineage>
        <taxon>Bacteria</taxon>
        <taxon>Bacillati</taxon>
        <taxon>Bacillota</taxon>
        <taxon>Clostridia</taxon>
        <taxon>Eubacteriales</taxon>
        <taxon>Clostridiaceae</taxon>
        <taxon>Clostridium</taxon>
    </lineage>
</organism>
<evidence type="ECO:0000313" key="3">
    <source>
        <dbReference type="Proteomes" id="UP000430345"/>
    </source>
</evidence>
<proteinExistence type="predicted"/>
<dbReference type="Proteomes" id="UP000430345">
    <property type="component" value="Unassembled WGS sequence"/>
</dbReference>
<sequence>MATIIPLFTFDGFILIFGISTLFFSDKLSFIKKLMEPISSFIIDILDLLYFNVRLENKDIKVQLFVLMVIIAITFLILYIIYVMLGLLNKSNLKKPYFFEGFRYVFYAVISILIGFYSISGIGFLMLFLGDKYTFNEGALYINIISLIAIGGIYVILEYLYRYKLKNIYNNIDKEDNNKNYEKEETTSKQSDIIEVEKLNLLSKMKDFFKDIENNEETNINKEINKENKLSLDKTVEIDTKKVKEKLYNMDHTVLLNQNLNEYDVDTEIIKKFNSKIINNKEKDNIYQDSSKDIEKYFTLSILNEKENLNNEEDKILEDDYYQISFADLEEDNKENNFINNSIEFKVDENEQFNFLSMISEEN</sequence>
<reference evidence="2 3" key="1">
    <citation type="submission" date="2019-10" db="EMBL/GenBank/DDBJ databases">
        <title>The Genome Sequence of Clostridium tarantellae Isolated from Fish Brain.</title>
        <authorList>
            <person name="Bano L."/>
            <person name="Kiel M."/>
            <person name="Sales G."/>
            <person name="Doxey A.C."/>
            <person name="Mansfield M.J."/>
            <person name="Schiavone M."/>
            <person name="Rossetto O."/>
            <person name="Pirazzini M."/>
            <person name="Dobrindt U."/>
            <person name="Montecucco C."/>
        </authorList>
    </citation>
    <scope>NUCLEOTIDE SEQUENCE [LARGE SCALE GENOMIC DNA]</scope>
    <source>
        <strain evidence="2 3">DSM 3997</strain>
    </source>
</reference>
<feature type="transmembrane region" description="Helical" evidence="1">
    <location>
        <begin position="65"/>
        <end position="85"/>
    </location>
</feature>
<keyword evidence="1" id="KW-0812">Transmembrane</keyword>
<protein>
    <submittedName>
        <fullName evidence="2">Uncharacterized protein</fullName>
    </submittedName>
</protein>
<feature type="transmembrane region" description="Helical" evidence="1">
    <location>
        <begin position="140"/>
        <end position="161"/>
    </location>
</feature>
<evidence type="ECO:0000256" key="1">
    <source>
        <dbReference type="SAM" id="Phobius"/>
    </source>
</evidence>
<comment type="caution">
    <text evidence="2">The sequence shown here is derived from an EMBL/GenBank/DDBJ whole genome shotgun (WGS) entry which is preliminary data.</text>
</comment>
<keyword evidence="1" id="KW-1133">Transmembrane helix</keyword>
<evidence type="ECO:0000313" key="2">
    <source>
        <dbReference type="EMBL" id="MPQ42891.1"/>
    </source>
</evidence>
<feature type="transmembrane region" description="Helical" evidence="1">
    <location>
        <begin position="6"/>
        <end position="25"/>
    </location>
</feature>
<accession>A0A6I1MPT7</accession>
<keyword evidence="1" id="KW-0472">Membrane</keyword>
<dbReference type="EMBL" id="WHJC01000026">
    <property type="protein sequence ID" value="MPQ42891.1"/>
    <property type="molecule type" value="Genomic_DNA"/>
</dbReference>
<name>A0A6I1MPT7_9CLOT</name>
<dbReference type="AlphaFoldDB" id="A0A6I1MPT7"/>